<evidence type="ECO:0000313" key="2">
    <source>
        <dbReference type="EMBL" id="MXR51170.1"/>
    </source>
</evidence>
<name>A0A6B0T8J0_9EURY</name>
<keyword evidence="3" id="KW-1185">Reference proteome</keyword>
<reference evidence="2 3" key="1">
    <citation type="submission" date="2019-12" db="EMBL/GenBank/DDBJ databases">
        <title>Isolation and characterization of three novel carbon monoxide-oxidizing members of Halobacteria from salione crusts and soils.</title>
        <authorList>
            <person name="Myers M.R."/>
            <person name="King G.M."/>
        </authorList>
    </citation>
    <scope>NUCLEOTIDE SEQUENCE [LARGE SCALE GENOMIC DNA]</scope>
    <source>
        <strain evidence="2 3">WSH3</strain>
    </source>
</reference>
<organism evidence="2 3">
    <name type="scientific">Halovenus carboxidivorans</name>
    <dbReference type="NCBI Taxonomy" id="2692199"/>
    <lineage>
        <taxon>Archaea</taxon>
        <taxon>Methanobacteriati</taxon>
        <taxon>Methanobacteriota</taxon>
        <taxon>Stenosarchaea group</taxon>
        <taxon>Halobacteria</taxon>
        <taxon>Halobacteriales</taxon>
        <taxon>Haloarculaceae</taxon>
        <taxon>Halovenus</taxon>
    </lineage>
</organism>
<proteinExistence type="predicted"/>
<evidence type="ECO:0000256" key="1">
    <source>
        <dbReference type="SAM" id="MobiDB-lite"/>
    </source>
</evidence>
<dbReference type="EMBL" id="WUUT01000002">
    <property type="protein sequence ID" value="MXR51170.1"/>
    <property type="molecule type" value="Genomic_DNA"/>
</dbReference>
<feature type="region of interest" description="Disordered" evidence="1">
    <location>
        <begin position="379"/>
        <end position="404"/>
    </location>
</feature>
<dbReference type="Proteomes" id="UP000466535">
    <property type="component" value="Unassembled WGS sequence"/>
</dbReference>
<gene>
    <name evidence="2" type="ORF">GRX03_06065</name>
</gene>
<sequence length="404" mass="46926">MARVGLFTPQHHSFFLYYLSRVGIESKHDIRIYAPERVHDDIEELYTEAEHSQISWVLGRESESIDEFFNRVEANSTELDLLWTVLAWGTERVPPNLVDFDPDPPVFAGITNLNDWTYNPFPNWTYKIVNTVTPLLRDRVDAERTSTVFDHLRYLMQPAIRDTFDAIHIEYPPMLRFIENEVEWEQPFLEFPPVVFEESKLPAVGQKDGPRIVVPGRISQQIRNVELLLDAMDAVFERYRGDLTLDFVGRLTGDYETALARIESLKDRGYDVRYRENWIPYDEFAASLRAGDIIVNPLHVRRTISHPFRSDMWTGRTNGTGPIFDALRYARPLVVPELFPVDDRLEPFTETYDNADHLADLLVELLSNEDQLAELQTNAEQAARQVTPEAQRPRFESIVDQLSR</sequence>
<dbReference type="SUPFAM" id="SSF53756">
    <property type="entry name" value="UDP-Glycosyltransferase/glycogen phosphorylase"/>
    <property type="match status" value="1"/>
</dbReference>
<dbReference type="Gene3D" id="3.40.50.2000">
    <property type="entry name" value="Glycogen Phosphorylase B"/>
    <property type="match status" value="1"/>
</dbReference>
<comment type="caution">
    <text evidence="2">The sequence shown here is derived from an EMBL/GenBank/DDBJ whole genome shotgun (WGS) entry which is preliminary data.</text>
</comment>
<accession>A0A6B0T8J0</accession>
<feature type="compositionally biased region" description="Basic and acidic residues" evidence="1">
    <location>
        <begin position="391"/>
        <end position="404"/>
    </location>
</feature>
<protein>
    <recommendedName>
        <fullName evidence="4">Glycosyltransferase family 1 protein</fullName>
    </recommendedName>
</protein>
<dbReference type="RefSeq" id="WP_159763316.1">
    <property type="nucleotide sequence ID" value="NZ_WUUT01000002.1"/>
</dbReference>
<evidence type="ECO:0008006" key="4">
    <source>
        <dbReference type="Google" id="ProtNLM"/>
    </source>
</evidence>
<evidence type="ECO:0000313" key="3">
    <source>
        <dbReference type="Proteomes" id="UP000466535"/>
    </source>
</evidence>
<dbReference type="AlphaFoldDB" id="A0A6B0T8J0"/>